<gene>
    <name evidence="2" type="ORF">METZ01_LOCUS471345</name>
</gene>
<reference evidence="2" key="1">
    <citation type="submission" date="2018-05" db="EMBL/GenBank/DDBJ databases">
        <authorList>
            <person name="Lanie J.A."/>
            <person name="Ng W.-L."/>
            <person name="Kazmierczak K.M."/>
            <person name="Andrzejewski T.M."/>
            <person name="Davidsen T.M."/>
            <person name="Wayne K.J."/>
            <person name="Tettelin H."/>
            <person name="Glass J.I."/>
            <person name="Rusch D."/>
            <person name="Podicherti R."/>
            <person name="Tsui H.-C.T."/>
            <person name="Winkler M.E."/>
        </authorList>
    </citation>
    <scope>NUCLEOTIDE SEQUENCE</scope>
</reference>
<sequence>NINRPNLRTKKYILKPNPGRLIVRVPAELKNADLFINGREIGEMEGKIAKGFQVDANVSLKVQATYADLESDIKIVEVGPEETKKVEFTEFSDLRLIALRKEKEEKEVEKRRKEQERIAEQRRKEQDKIKEARENAESERRMKEQAAKMKKLFENTRVEIRTYGHLLDGAAYSLYFYFDPRFGIGYFREGYNAESNPSSTATYYDYDTTFKYRVEHAGYVIRVRYAKPESWSSPGYLVDSLGLSLF</sequence>
<evidence type="ECO:0008006" key="3">
    <source>
        <dbReference type="Google" id="ProtNLM"/>
    </source>
</evidence>
<evidence type="ECO:0000313" key="2">
    <source>
        <dbReference type="EMBL" id="SVE18491.1"/>
    </source>
</evidence>
<accession>A0A383BF94</accession>
<dbReference type="AlphaFoldDB" id="A0A383BF94"/>
<feature type="non-terminal residue" evidence="2">
    <location>
        <position position="1"/>
    </location>
</feature>
<feature type="non-terminal residue" evidence="2">
    <location>
        <position position="246"/>
    </location>
</feature>
<name>A0A383BF94_9ZZZZ</name>
<evidence type="ECO:0000256" key="1">
    <source>
        <dbReference type="SAM" id="MobiDB-lite"/>
    </source>
</evidence>
<protein>
    <recommendedName>
        <fullName evidence="3">PEGA domain-containing protein</fullName>
    </recommendedName>
</protein>
<organism evidence="2">
    <name type="scientific">marine metagenome</name>
    <dbReference type="NCBI Taxonomy" id="408172"/>
    <lineage>
        <taxon>unclassified sequences</taxon>
        <taxon>metagenomes</taxon>
        <taxon>ecological metagenomes</taxon>
    </lineage>
</organism>
<dbReference type="EMBL" id="UINC01199863">
    <property type="protein sequence ID" value="SVE18491.1"/>
    <property type="molecule type" value="Genomic_DNA"/>
</dbReference>
<feature type="region of interest" description="Disordered" evidence="1">
    <location>
        <begin position="105"/>
        <end position="141"/>
    </location>
</feature>
<proteinExistence type="predicted"/>